<evidence type="ECO:0000256" key="2">
    <source>
        <dbReference type="SAM" id="SignalP"/>
    </source>
</evidence>
<dbReference type="PROSITE" id="PS50948">
    <property type="entry name" value="PAN"/>
    <property type="match status" value="1"/>
</dbReference>
<feature type="chain" id="PRO_5042223636" description="Apple domain-containing protein" evidence="2">
    <location>
        <begin position="18"/>
        <end position="206"/>
    </location>
</feature>
<reference evidence="4" key="1">
    <citation type="journal article" date="2023" name="Mol. Biol. Evol.">
        <title>Third-Generation Sequencing Reveals the Adaptive Role of the Epigenome in Three Deep-Sea Polychaetes.</title>
        <authorList>
            <person name="Perez M."/>
            <person name="Aroh O."/>
            <person name="Sun Y."/>
            <person name="Lan Y."/>
            <person name="Juniper S.K."/>
            <person name="Young C.R."/>
            <person name="Angers B."/>
            <person name="Qian P.Y."/>
        </authorList>
    </citation>
    <scope>NUCLEOTIDE SEQUENCE</scope>
    <source>
        <strain evidence="4">P08H-3</strain>
    </source>
</reference>
<dbReference type="EMBL" id="JAODUP010001328">
    <property type="protein sequence ID" value="KAK2140520.1"/>
    <property type="molecule type" value="Genomic_DNA"/>
</dbReference>
<accession>A0AAD9IUI4</accession>
<feature type="region of interest" description="Disordered" evidence="1">
    <location>
        <begin position="110"/>
        <end position="148"/>
    </location>
</feature>
<dbReference type="Pfam" id="PF00024">
    <property type="entry name" value="PAN_1"/>
    <property type="match status" value="1"/>
</dbReference>
<keyword evidence="5" id="KW-1185">Reference proteome</keyword>
<evidence type="ECO:0000313" key="4">
    <source>
        <dbReference type="EMBL" id="KAK2140520.1"/>
    </source>
</evidence>
<name>A0AAD9IUI4_9ANNE</name>
<feature type="domain" description="Apple" evidence="3">
    <location>
        <begin position="22"/>
        <end position="104"/>
    </location>
</feature>
<dbReference type="Proteomes" id="UP001208570">
    <property type="component" value="Unassembled WGS sequence"/>
</dbReference>
<proteinExistence type="predicted"/>
<protein>
    <recommendedName>
        <fullName evidence="3">Apple domain-containing protein</fullName>
    </recommendedName>
</protein>
<dbReference type="PANTHER" id="PTHR10068">
    <property type="entry name" value="BONE MARROW PROTEOGLYCAN"/>
    <property type="match status" value="1"/>
</dbReference>
<feature type="region of interest" description="Disordered" evidence="1">
    <location>
        <begin position="166"/>
        <end position="194"/>
    </location>
</feature>
<dbReference type="InterPro" id="IPR003609">
    <property type="entry name" value="Pan_app"/>
</dbReference>
<feature type="signal peptide" evidence="2">
    <location>
        <begin position="1"/>
        <end position="17"/>
    </location>
</feature>
<evidence type="ECO:0000259" key="3">
    <source>
        <dbReference type="PROSITE" id="PS50948"/>
    </source>
</evidence>
<feature type="compositionally biased region" description="Low complexity" evidence="1">
    <location>
        <begin position="135"/>
        <end position="144"/>
    </location>
</feature>
<feature type="compositionally biased region" description="Low complexity" evidence="1">
    <location>
        <begin position="115"/>
        <end position="126"/>
    </location>
</feature>
<dbReference type="AlphaFoldDB" id="A0AAD9IUI4"/>
<evidence type="ECO:0000256" key="1">
    <source>
        <dbReference type="SAM" id="MobiDB-lite"/>
    </source>
</evidence>
<dbReference type="PANTHER" id="PTHR10068:SF14">
    <property type="entry name" value="CELL WALL ADHESIN EAP1"/>
    <property type="match status" value="1"/>
</dbReference>
<gene>
    <name evidence="4" type="ORF">LSH36_1327g00015</name>
</gene>
<organism evidence="4 5">
    <name type="scientific">Paralvinella palmiformis</name>
    <dbReference type="NCBI Taxonomy" id="53620"/>
    <lineage>
        <taxon>Eukaryota</taxon>
        <taxon>Metazoa</taxon>
        <taxon>Spiralia</taxon>
        <taxon>Lophotrochozoa</taxon>
        <taxon>Annelida</taxon>
        <taxon>Polychaeta</taxon>
        <taxon>Sedentaria</taxon>
        <taxon>Canalipalpata</taxon>
        <taxon>Terebellida</taxon>
        <taxon>Terebelliformia</taxon>
        <taxon>Alvinellidae</taxon>
        <taxon>Paralvinella</taxon>
    </lineage>
</organism>
<keyword evidence="2" id="KW-0732">Signal</keyword>
<comment type="caution">
    <text evidence="4">The sequence shown here is derived from an EMBL/GenBank/DDBJ whole genome shotgun (WGS) entry which is preliminary data.</text>
</comment>
<evidence type="ECO:0000313" key="5">
    <source>
        <dbReference type="Proteomes" id="UP001208570"/>
    </source>
</evidence>
<sequence length="206" mass="21919">MSLKFLLPLLLISFTDKAVPSCRVSIFKPHHRARYEGSTIQTFADLRLDQCERICRLYTECHIFNMKWTDDNRVSGICRLLDGKEENPRNIIEDPSFSYFYNPVALGGPGGASDPGGPLAPGKPRGPFGPGGPSSPGDPAAPGKPLVPVDPVRPFGPVAPIAPIWPGGPATPVAPEAPVSPVRPEGPGGPVAPTAPRLAVIESMDW</sequence>